<dbReference type="GO" id="GO:0004497">
    <property type="term" value="F:monooxygenase activity"/>
    <property type="evidence" value="ECO:0007669"/>
    <property type="project" value="UniProtKB-KW"/>
</dbReference>
<dbReference type="InterPro" id="IPR036188">
    <property type="entry name" value="FAD/NAD-bd_sf"/>
</dbReference>
<dbReference type="GO" id="GO:0071949">
    <property type="term" value="F:FAD binding"/>
    <property type="evidence" value="ECO:0007669"/>
    <property type="project" value="InterPro"/>
</dbReference>
<keyword evidence="5" id="KW-1185">Reference proteome</keyword>
<dbReference type="AlphaFoldDB" id="A0A7W3PFD6"/>
<dbReference type="PANTHER" id="PTHR13789">
    <property type="entry name" value="MONOOXYGENASE"/>
    <property type="match status" value="1"/>
</dbReference>
<organism evidence="4 5">
    <name type="scientific">Promicromonospora sukumoe</name>
    <dbReference type="NCBI Taxonomy" id="88382"/>
    <lineage>
        <taxon>Bacteria</taxon>
        <taxon>Bacillati</taxon>
        <taxon>Actinomycetota</taxon>
        <taxon>Actinomycetes</taxon>
        <taxon>Micrococcales</taxon>
        <taxon>Promicromonosporaceae</taxon>
        <taxon>Promicromonospora</taxon>
    </lineage>
</organism>
<keyword evidence="2" id="KW-0503">Monooxygenase</keyword>
<dbReference type="SUPFAM" id="SSF51905">
    <property type="entry name" value="FAD/NAD(P)-binding domain"/>
    <property type="match status" value="1"/>
</dbReference>
<accession>A0A7W3PFD6</accession>
<reference evidence="4 5" key="1">
    <citation type="submission" date="2020-07" db="EMBL/GenBank/DDBJ databases">
        <title>Sequencing the genomes of 1000 actinobacteria strains.</title>
        <authorList>
            <person name="Klenk H.-P."/>
        </authorList>
    </citation>
    <scope>NUCLEOTIDE SEQUENCE [LARGE SCALE GENOMIC DNA]</scope>
    <source>
        <strain evidence="4 5">DSM 44121</strain>
    </source>
</reference>
<dbReference type="PANTHER" id="PTHR13789:SF309">
    <property type="entry name" value="PUTATIVE (AFU_ORTHOLOGUE AFUA_6G14510)-RELATED"/>
    <property type="match status" value="1"/>
</dbReference>
<name>A0A7W3PFD6_9MICO</name>
<dbReference type="Pfam" id="PF01494">
    <property type="entry name" value="FAD_binding_3"/>
    <property type="match status" value="1"/>
</dbReference>
<dbReference type="Proteomes" id="UP000540568">
    <property type="component" value="Unassembled WGS sequence"/>
</dbReference>
<dbReference type="InterPro" id="IPR002938">
    <property type="entry name" value="FAD-bd"/>
</dbReference>
<dbReference type="EMBL" id="JACGWV010000002">
    <property type="protein sequence ID" value="MBA8809517.1"/>
    <property type="molecule type" value="Genomic_DNA"/>
</dbReference>
<keyword evidence="1" id="KW-0560">Oxidoreductase</keyword>
<evidence type="ECO:0000259" key="3">
    <source>
        <dbReference type="Pfam" id="PF01494"/>
    </source>
</evidence>
<protein>
    <submittedName>
        <fullName evidence="4">2-polyprenyl-6-methoxyphenol hydroxylase-like FAD-dependent oxidoreductase</fullName>
    </submittedName>
</protein>
<evidence type="ECO:0000256" key="1">
    <source>
        <dbReference type="ARBA" id="ARBA00023002"/>
    </source>
</evidence>
<dbReference type="Gene3D" id="3.50.50.60">
    <property type="entry name" value="FAD/NAD(P)-binding domain"/>
    <property type="match status" value="1"/>
</dbReference>
<evidence type="ECO:0000313" key="5">
    <source>
        <dbReference type="Proteomes" id="UP000540568"/>
    </source>
</evidence>
<sequence>MRAIIVGAGITGPVTAMALQKAGIEATVHEAYDRTADGVGAYLTLAPNGLAALQVLDIDHHDLGGFDTPALELRGSGGRVLARLGMGRDDDAGTVSQTVRRSDLYTRLRDEAVRRGISVEYGKRLVDATVVPGAGSRAAGAAGVVGPPGAGAAGVVASFADGTTAEGDLLIGADGLHSRTRAILDPACPPPRYTGLLNTGGYASGVTVDGPRGVFTMTFGKRAFFAYANRGPGDVWWFANVPRAREASADELAAWTPERWRAELERLFADDAGPALELIAATPQVIGPWNTLDLPRVPVWHRGPIGLVGDAAHGISPTSGQGASLAIEDGVLLARFLRDHRDPAEAFAAFEELRRGRVERLIAQAKRTSNQKIPNPLTRVLRDRVILPLVSRAAARSTRDWVTDYRIDWNTPTTPTPTPR</sequence>
<dbReference type="RefSeq" id="WP_182618792.1">
    <property type="nucleotide sequence ID" value="NZ_BAAATF010000011.1"/>
</dbReference>
<evidence type="ECO:0000256" key="2">
    <source>
        <dbReference type="ARBA" id="ARBA00023033"/>
    </source>
</evidence>
<dbReference type="PRINTS" id="PR00420">
    <property type="entry name" value="RNGMNOXGNASE"/>
</dbReference>
<dbReference type="InterPro" id="IPR050493">
    <property type="entry name" value="FAD-dep_Monooxygenase_BioMet"/>
</dbReference>
<comment type="caution">
    <text evidence="4">The sequence shown here is derived from an EMBL/GenBank/DDBJ whole genome shotgun (WGS) entry which is preliminary data.</text>
</comment>
<gene>
    <name evidence="4" type="ORF">FHX71_003493</name>
</gene>
<proteinExistence type="predicted"/>
<feature type="domain" description="FAD-binding" evidence="3">
    <location>
        <begin position="3"/>
        <end position="340"/>
    </location>
</feature>
<evidence type="ECO:0000313" key="4">
    <source>
        <dbReference type="EMBL" id="MBA8809517.1"/>
    </source>
</evidence>